<evidence type="ECO:0000256" key="1">
    <source>
        <dbReference type="SAM" id="MobiDB-lite"/>
    </source>
</evidence>
<accession>A0AAV5QLV5</accession>
<evidence type="ECO:0000313" key="2">
    <source>
        <dbReference type="EMBL" id="GMM35681.1"/>
    </source>
</evidence>
<dbReference type="RefSeq" id="XP_064852681.1">
    <property type="nucleotide sequence ID" value="XM_064996609.1"/>
</dbReference>
<evidence type="ECO:0000313" key="3">
    <source>
        <dbReference type="Proteomes" id="UP001360560"/>
    </source>
</evidence>
<feature type="compositionally biased region" description="Acidic residues" evidence="1">
    <location>
        <begin position="1"/>
        <end position="11"/>
    </location>
</feature>
<dbReference type="Pfam" id="PF10310">
    <property type="entry name" value="DUF5427"/>
    <property type="match status" value="1"/>
</dbReference>
<dbReference type="AlphaFoldDB" id="A0AAV5QLV5"/>
<dbReference type="InterPro" id="IPR018814">
    <property type="entry name" value="DUF5427"/>
</dbReference>
<dbReference type="Proteomes" id="UP001360560">
    <property type="component" value="Unassembled WGS sequence"/>
</dbReference>
<feature type="region of interest" description="Disordered" evidence="1">
    <location>
        <begin position="1"/>
        <end position="31"/>
    </location>
</feature>
<dbReference type="PANTHER" id="PTHR28265">
    <property type="entry name" value="MAINTENANCE OF TELOMERE CAPPING PROTEIN 1"/>
    <property type="match status" value="1"/>
</dbReference>
<protein>
    <submittedName>
        <fullName evidence="2">Mtc1 protein</fullName>
    </submittedName>
</protein>
<comment type="caution">
    <text evidence="2">The sequence shown here is derived from an EMBL/GenBank/DDBJ whole genome shotgun (WGS) entry which is preliminary data.</text>
</comment>
<feature type="region of interest" description="Disordered" evidence="1">
    <location>
        <begin position="44"/>
        <end position="79"/>
    </location>
</feature>
<organism evidence="2 3">
    <name type="scientific">Saccharomycopsis crataegensis</name>
    <dbReference type="NCBI Taxonomy" id="43959"/>
    <lineage>
        <taxon>Eukaryota</taxon>
        <taxon>Fungi</taxon>
        <taxon>Dikarya</taxon>
        <taxon>Ascomycota</taxon>
        <taxon>Saccharomycotina</taxon>
        <taxon>Saccharomycetes</taxon>
        <taxon>Saccharomycopsidaceae</taxon>
        <taxon>Saccharomycopsis</taxon>
    </lineage>
</organism>
<keyword evidence="3" id="KW-1185">Reference proteome</keyword>
<reference evidence="2 3" key="1">
    <citation type="journal article" date="2023" name="Elife">
        <title>Identification of key yeast species and microbe-microbe interactions impacting larval growth of Drosophila in the wild.</title>
        <authorList>
            <person name="Mure A."/>
            <person name="Sugiura Y."/>
            <person name="Maeda R."/>
            <person name="Honda K."/>
            <person name="Sakurai N."/>
            <person name="Takahashi Y."/>
            <person name="Watada M."/>
            <person name="Katoh T."/>
            <person name="Gotoh A."/>
            <person name="Gotoh Y."/>
            <person name="Taniguchi I."/>
            <person name="Nakamura K."/>
            <person name="Hayashi T."/>
            <person name="Katayama T."/>
            <person name="Uemura T."/>
            <person name="Hattori Y."/>
        </authorList>
    </citation>
    <scope>NUCLEOTIDE SEQUENCE [LARGE SCALE GENOMIC DNA]</scope>
    <source>
        <strain evidence="2 3">SC-9</strain>
    </source>
</reference>
<sequence length="459" mass="50923">MSKEAEEEVLDFLDSLPQDQKPTAESPGDNADILNFLDELAQESNAANLKPAKNAKDDTKDSSPAPTAAKDSQVIPEPESKVLQADAGQEEDYNHESSIPDPISSISGWWGNSGQKHLNSIWGSASHVVGDISKTAQETVSDISKVANDQLKDLSLLDPQDYEKLPEMLKAGRESIINTTNKSIGDQSETINKVGGLFSSFVTSINEQIISTTKTMNHHDETLKIFIINDALKNFNYIDYLIYNKFSKVIGQVEGSIDLEIINSKNFSKLLNILDLAKLTNGDLDLKPKTIDFFKGSSLDAEKLAFANIDEGIKSLMQVKKKEKEEQQAKADQEENNDTNSTRVSHIFLTILPIIQDKSAQTYTSSFEEIVKIDESTTDSFQFLITVKDLEHKFSIVTKSQSFPTKWAQWLTTNSVESQKEAGDDGVEPADWVREWVKDGLALSLGVLAQSYVTKRMGF</sequence>
<dbReference type="GeneID" id="90073660"/>
<dbReference type="PANTHER" id="PTHR28265:SF1">
    <property type="entry name" value="MAINTENANCE OF TELOMERE CAPPING PROTEIN 1"/>
    <property type="match status" value="1"/>
</dbReference>
<gene>
    <name evidence="2" type="ORF">DASC09_030060</name>
</gene>
<name>A0AAV5QLV5_9ASCO</name>
<proteinExistence type="predicted"/>
<dbReference type="EMBL" id="BTFZ01000010">
    <property type="protein sequence ID" value="GMM35681.1"/>
    <property type="molecule type" value="Genomic_DNA"/>
</dbReference>